<gene>
    <name evidence="1" type="ORF">DI533_18900</name>
</gene>
<protein>
    <submittedName>
        <fullName evidence="1">Uncharacterized protein</fullName>
    </submittedName>
</protein>
<dbReference type="EMBL" id="QFQS01000006">
    <property type="protein sequence ID" value="PZQ95703.1"/>
    <property type="molecule type" value="Genomic_DNA"/>
</dbReference>
<dbReference type="AlphaFoldDB" id="A0A2W5TY54"/>
<reference evidence="1 2" key="1">
    <citation type="submission" date="2017-08" db="EMBL/GenBank/DDBJ databases">
        <title>Infants hospitalized years apart are colonized by the same room-sourced microbial strains.</title>
        <authorList>
            <person name="Brooks B."/>
            <person name="Olm M.R."/>
            <person name="Firek B.A."/>
            <person name="Baker R."/>
            <person name="Thomas B.C."/>
            <person name="Morowitz M.J."/>
            <person name="Banfield J.F."/>
        </authorList>
    </citation>
    <scope>NUCLEOTIDE SEQUENCE [LARGE SCALE GENOMIC DNA]</scope>
    <source>
        <strain evidence="1">S2_003_000_R2_11</strain>
    </source>
</reference>
<comment type="caution">
    <text evidence="1">The sequence shown here is derived from an EMBL/GenBank/DDBJ whole genome shotgun (WGS) entry which is preliminary data.</text>
</comment>
<evidence type="ECO:0000313" key="1">
    <source>
        <dbReference type="EMBL" id="PZQ95703.1"/>
    </source>
</evidence>
<dbReference type="Proteomes" id="UP000248975">
    <property type="component" value="Unassembled WGS sequence"/>
</dbReference>
<organism evidence="1 2">
    <name type="scientific">Cereibacter sphaeroides</name>
    <name type="common">Rhodobacter sphaeroides</name>
    <dbReference type="NCBI Taxonomy" id="1063"/>
    <lineage>
        <taxon>Bacteria</taxon>
        <taxon>Pseudomonadati</taxon>
        <taxon>Pseudomonadota</taxon>
        <taxon>Alphaproteobacteria</taxon>
        <taxon>Rhodobacterales</taxon>
        <taxon>Paracoccaceae</taxon>
        <taxon>Cereibacter</taxon>
    </lineage>
</organism>
<evidence type="ECO:0000313" key="2">
    <source>
        <dbReference type="Proteomes" id="UP000248975"/>
    </source>
</evidence>
<accession>A0A2W5TY54</accession>
<sequence length="150" mass="17132">MPVLLHGIWRAGFWVDNYFYAKRLFDDVVHYDRVLGSRRWFTTGIGCSYAIVELSVEAPFEPPAPKPVEDVKLDSSFYSFGGDWRPTPDPSLSDIFEQWYLCEEELGEQTYGSLRTAAAVSGGWWRRAEGGIFQVYSRPNGLAFILYEGD</sequence>
<proteinExistence type="predicted"/>
<name>A0A2W5TY54_CERSP</name>